<feature type="domain" description="HTH araC/xylS-type" evidence="4">
    <location>
        <begin position="199"/>
        <end position="297"/>
    </location>
</feature>
<evidence type="ECO:0000313" key="5">
    <source>
        <dbReference type="EMBL" id="HIQ81789.1"/>
    </source>
</evidence>
<dbReference type="PROSITE" id="PS01124">
    <property type="entry name" value="HTH_ARAC_FAMILY_2"/>
    <property type="match status" value="1"/>
</dbReference>
<reference evidence="5" key="1">
    <citation type="submission" date="2020-10" db="EMBL/GenBank/DDBJ databases">
        <authorList>
            <person name="Gilroy R."/>
        </authorList>
    </citation>
    <scope>NUCLEOTIDE SEQUENCE</scope>
    <source>
        <strain evidence="5">ChiSjej6B24-2974</strain>
    </source>
</reference>
<dbReference type="InterPro" id="IPR009057">
    <property type="entry name" value="Homeodomain-like_sf"/>
</dbReference>
<evidence type="ECO:0000313" key="6">
    <source>
        <dbReference type="Proteomes" id="UP000824260"/>
    </source>
</evidence>
<keyword evidence="3" id="KW-0804">Transcription</keyword>
<dbReference type="EMBL" id="DVFZ01000018">
    <property type="protein sequence ID" value="HIQ81789.1"/>
    <property type="molecule type" value="Genomic_DNA"/>
</dbReference>
<dbReference type="SMART" id="SM00342">
    <property type="entry name" value="HTH_ARAC"/>
    <property type="match status" value="1"/>
</dbReference>
<evidence type="ECO:0000256" key="2">
    <source>
        <dbReference type="ARBA" id="ARBA00023125"/>
    </source>
</evidence>
<dbReference type="InterPro" id="IPR011051">
    <property type="entry name" value="RmlC_Cupin_sf"/>
</dbReference>
<dbReference type="PANTHER" id="PTHR43280">
    <property type="entry name" value="ARAC-FAMILY TRANSCRIPTIONAL REGULATOR"/>
    <property type="match status" value="1"/>
</dbReference>
<dbReference type="InterPro" id="IPR020449">
    <property type="entry name" value="Tscrpt_reg_AraC-type_HTH"/>
</dbReference>
<dbReference type="Proteomes" id="UP000824260">
    <property type="component" value="Unassembled WGS sequence"/>
</dbReference>
<dbReference type="PRINTS" id="PR00032">
    <property type="entry name" value="HTHARAC"/>
</dbReference>
<dbReference type="GO" id="GO:0003700">
    <property type="term" value="F:DNA-binding transcription factor activity"/>
    <property type="evidence" value="ECO:0007669"/>
    <property type="project" value="InterPro"/>
</dbReference>
<dbReference type="AlphaFoldDB" id="A0A9D0ZK68"/>
<dbReference type="SUPFAM" id="SSF46689">
    <property type="entry name" value="Homeodomain-like"/>
    <property type="match status" value="2"/>
</dbReference>
<dbReference type="SUPFAM" id="SSF51182">
    <property type="entry name" value="RmlC-like cupins"/>
    <property type="match status" value="1"/>
</dbReference>
<proteinExistence type="predicted"/>
<evidence type="ECO:0000259" key="4">
    <source>
        <dbReference type="PROSITE" id="PS01124"/>
    </source>
</evidence>
<dbReference type="PANTHER" id="PTHR43280:SF2">
    <property type="entry name" value="HTH-TYPE TRANSCRIPTIONAL REGULATOR EXSA"/>
    <property type="match status" value="1"/>
</dbReference>
<name>A0A9D0ZK68_9FIRM</name>
<dbReference type="GO" id="GO:0043565">
    <property type="term" value="F:sequence-specific DNA binding"/>
    <property type="evidence" value="ECO:0007669"/>
    <property type="project" value="InterPro"/>
</dbReference>
<dbReference type="Pfam" id="PF02311">
    <property type="entry name" value="AraC_binding"/>
    <property type="match status" value="1"/>
</dbReference>
<dbReference type="Gene3D" id="1.10.10.60">
    <property type="entry name" value="Homeodomain-like"/>
    <property type="match status" value="2"/>
</dbReference>
<protein>
    <submittedName>
        <fullName evidence="5">Helix-turn-helix domain-containing protein</fullName>
    </submittedName>
</protein>
<accession>A0A9D0ZK68</accession>
<dbReference type="Pfam" id="PF12833">
    <property type="entry name" value="HTH_18"/>
    <property type="match status" value="1"/>
</dbReference>
<evidence type="ECO:0000256" key="3">
    <source>
        <dbReference type="ARBA" id="ARBA00023163"/>
    </source>
</evidence>
<evidence type="ECO:0000256" key="1">
    <source>
        <dbReference type="ARBA" id="ARBA00023015"/>
    </source>
</evidence>
<keyword evidence="2" id="KW-0238">DNA-binding</keyword>
<dbReference type="InterPro" id="IPR018060">
    <property type="entry name" value="HTH_AraC"/>
</dbReference>
<keyword evidence="1" id="KW-0805">Transcription regulation</keyword>
<comment type="caution">
    <text evidence="5">The sequence shown here is derived from an EMBL/GenBank/DDBJ whole genome shotgun (WGS) entry which is preliminary data.</text>
</comment>
<dbReference type="Gene3D" id="2.60.120.10">
    <property type="entry name" value="Jelly Rolls"/>
    <property type="match status" value="1"/>
</dbReference>
<sequence>MQQRTSLTLSPDRREAAVCGTAGFPCGAYFNDIALYPASAIPWHWREEIELSMVVGGAARVRFGSGAFVVNAGEGMFINAEALHAFDIVGNEGCRLISLVLDYNMLAGREDSVFARRYVMPLVQSGAVKILRLSPDVEWQQAVLKCLRDAFLIYDEGKYGFELMVRARLTECLWHIVRNMRAAMREYEGASEASEERAKRMLDFIHMHYAEPIQLADIAAAANVGERECLRAFKKTLSVTPTAYLLRYRVSMSAQMLLDTDKSIAEICFEVGFNSQSHYGQMFRRFFHMTPREYRTRYAKGSGA</sequence>
<reference evidence="5" key="2">
    <citation type="journal article" date="2021" name="PeerJ">
        <title>Extensive microbial diversity within the chicken gut microbiome revealed by metagenomics and culture.</title>
        <authorList>
            <person name="Gilroy R."/>
            <person name="Ravi A."/>
            <person name="Getino M."/>
            <person name="Pursley I."/>
            <person name="Horton D.L."/>
            <person name="Alikhan N.F."/>
            <person name="Baker D."/>
            <person name="Gharbi K."/>
            <person name="Hall N."/>
            <person name="Watson M."/>
            <person name="Adriaenssens E.M."/>
            <person name="Foster-Nyarko E."/>
            <person name="Jarju S."/>
            <person name="Secka A."/>
            <person name="Antonio M."/>
            <person name="Oren A."/>
            <person name="Chaudhuri R.R."/>
            <person name="La Ragione R."/>
            <person name="Hildebrand F."/>
            <person name="Pallen M.J."/>
        </authorList>
    </citation>
    <scope>NUCLEOTIDE SEQUENCE</scope>
    <source>
        <strain evidence="5">ChiSjej6B24-2974</strain>
    </source>
</reference>
<dbReference type="InterPro" id="IPR003313">
    <property type="entry name" value="AraC-bd"/>
</dbReference>
<gene>
    <name evidence="5" type="ORF">IAA52_01665</name>
</gene>
<dbReference type="InterPro" id="IPR014710">
    <property type="entry name" value="RmlC-like_jellyroll"/>
</dbReference>
<dbReference type="CDD" id="cd02208">
    <property type="entry name" value="cupin_RmlC-like"/>
    <property type="match status" value="1"/>
</dbReference>
<organism evidence="5 6">
    <name type="scientific">Candidatus Pullichristensenella stercorigallinarum</name>
    <dbReference type="NCBI Taxonomy" id="2840909"/>
    <lineage>
        <taxon>Bacteria</taxon>
        <taxon>Bacillati</taxon>
        <taxon>Bacillota</taxon>
        <taxon>Clostridia</taxon>
        <taxon>Candidatus Pullichristensenella</taxon>
    </lineage>
</organism>